<accession>A0ABV7ZCH0</accession>
<dbReference type="Gene3D" id="1.20.120.450">
    <property type="entry name" value="dinb family like domain"/>
    <property type="match status" value="1"/>
</dbReference>
<comment type="caution">
    <text evidence="1">The sequence shown here is derived from an EMBL/GenBank/DDBJ whole genome shotgun (WGS) entry which is preliminary data.</text>
</comment>
<gene>
    <name evidence="1" type="ORF">ACFOSB_19700</name>
</gene>
<protein>
    <submittedName>
        <fullName evidence="1">Damage-inducible protein DinB</fullName>
    </submittedName>
</protein>
<reference evidence="2" key="1">
    <citation type="journal article" date="2019" name="Int. J. Syst. Evol. Microbiol.">
        <title>The Global Catalogue of Microorganisms (GCM) 10K type strain sequencing project: providing services to taxonomists for standard genome sequencing and annotation.</title>
        <authorList>
            <consortium name="The Broad Institute Genomics Platform"/>
            <consortium name="The Broad Institute Genome Sequencing Center for Infectious Disease"/>
            <person name="Wu L."/>
            <person name="Ma J."/>
        </authorList>
    </citation>
    <scope>NUCLEOTIDE SEQUENCE [LARGE SCALE GENOMIC DNA]</scope>
    <source>
        <strain evidence="2">CCTCC AB 2017081</strain>
    </source>
</reference>
<name>A0ABV7ZCH0_9DEIO</name>
<proteinExistence type="predicted"/>
<dbReference type="RefSeq" id="WP_322472008.1">
    <property type="nucleotide sequence ID" value="NZ_JBHRZG010000024.1"/>
</dbReference>
<sequence length="138" mass="15157">MNLLQHSLLGGTSFRSVDELLSGLDWHEAARRMPGVPYTLAGLVYHLSVTQRASLDLASGRAEAWPVTLSVWPDQPPTRAEFEHHLADLRSGLAEAQVLAGDPSSRAREVLADLAVHSAYHWGQVALLRRQYGTLPLL</sequence>
<dbReference type="Proteomes" id="UP001595803">
    <property type="component" value="Unassembled WGS sequence"/>
</dbReference>
<keyword evidence="2" id="KW-1185">Reference proteome</keyword>
<evidence type="ECO:0000313" key="1">
    <source>
        <dbReference type="EMBL" id="MFC3835092.1"/>
    </source>
</evidence>
<dbReference type="EMBL" id="JBHRZG010000024">
    <property type="protein sequence ID" value="MFC3835092.1"/>
    <property type="molecule type" value="Genomic_DNA"/>
</dbReference>
<dbReference type="InterPro" id="IPR034660">
    <property type="entry name" value="DinB/YfiT-like"/>
</dbReference>
<evidence type="ECO:0000313" key="2">
    <source>
        <dbReference type="Proteomes" id="UP001595803"/>
    </source>
</evidence>
<dbReference type="SUPFAM" id="SSF109854">
    <property type="entry name" value="DinB/YfiT-like putative metalloenzymes"/>
    <property type="match status" value="1"/>
</dbReference>
<organism evidence="1 2">
    <name type="scientific">Deinococcus rufus</name>
    <dbReference type="NCBI Taxonomy" id="2136097"/>
    <lineage>
        <taxon>Bacteria</taxon>
        <taxon>Thermotogati</taxon>
        <taxon>Deinococcota</taxon>
        <taxon>Deinococci</taxon>
        <taxon>Deinococcales</taxon>
        <taxon>Deinococcaceae</taxon>
        <taxon>Deinococcus</taxon>
    </lineage>
</organism>